<gene>
    <name evidence="9" type="ORF">WR25_26872</name>
</gene>
<evidence type="ECO:0000259" key="7">
    <source>
        <dbReference type="PROSITE" id="PS50054"/>
    </source>
</evidence>
<feature type="active site" description="Phosphocysteine intermediate" evidence="5">
    <location>
        <position position="93"/>
    </location>
</feature>
<dbReference type="GO" id="GO:0004725">
    <property type="term" value="F:protein tyrosine phosphatase activity"/>
    <property type="evidence" value="ECO:0007669"/>
    <property type="project" value="UniProtKB-EC"/>
</dbReference>
<dbReference type="PROSITE" id="PS50056">
    <property type="entry name" value="TYR_PHOSPHATASE_2"/>
    <property type="match status" value="1"/>
</dbReference>
<evidence type="ECO:0000313" key="10">
    <source>
        <dbReference type="Proteomes" id="UP000218231"/>
    </source>
</evidence>
<dbReference type="InterPro" id="IPR000387">
    <property type="entry name" value="Tyr_Pase_dom"/>
</dbReference>
<dbReference type="InterPro" id="IPR013087">
    <property type="entry name" value="Znf_C2H2_type"/>
</dbReference>
<evidence type="ECO:0000313" key="9">
    <source>
        <dbReference type="EMBL" id="PAV81946.1"/>
    </source>
</evidence>
<evidence type="ECO:0000256" key="4">
    <source>
        <dbReference type="ARBA" id="ARBA00022912"/>
    </source>
</evidence>
<reference evidence="9 10" key="1">
    <citation type="journal article" date="2017" name="Curr. Biol.">
        <title>Genome architecture and evolution of a unichromosomal asexual nematode.</title>
        <authorList>
            <person name="Fradin H."/>
            <person name="Zegar C."/>
            <person name="Gutwein M."/>
            <person name="Lucas J."/>
            <person name="Kovtun M."/>
            <person name="Corcoran D."/>
            <person name="Baugh L.R."/>
            <person name="Kiontke K."/>
            <person name="Gunsalus K."/>
            <person name="Fitch D.H."/>
            <person name="Piano F."/>
        </authorList>
    </citation>
    <scope>NUCLEOTIDE SEQUENCE [LARGE SCALE GENOMIC DNA]</scope>
    <source>
        <strain evidence="9">PF1309</strain>
    </source>
</reference>
<dbReference type="PANTHER" id="PTHR45848">
    <property type="entry name" value="DUAL SPECIFICITY PROTEIN PHOSPHATASE 12 FAMILY MEMBER"/>
    <property type="match status" value="1"/>
</dbReference>
<dbReference type="EMBL" id="LIAE01007104">
    <property type="protein sequence ID" value="PAV81946.1"/>
    <property type="molecule type" value="Genomic_DNA"/>
</dbReference>
<dbReference type="Pfam" id="PF00782">
    <property type="entry name" value="DSPc"/>
    <property type="match status" value="1"/>
</dbReference>
<dbReference type="InterPro" id="IPR000340">
    <property type="entry name" value="Dual-sp_phosphatase_cat-dom"/>
</dbReference>
<keyword evidence="3" id="KW-0378">Hydrolase</keyword>
<dbReference type="CDD" id="cd14498">
    <property type="entry name" value="DSP"/>
    <property type="match status" value="1"/>
</dbReference>
<evidence type="ECO:0000256" key="3">
    <source>
        <dbReference type="ARBA" id="ARBA00022801"/>
    </source>
</evidence>
<dbReference type="InterPro" id="IPR029021">
    <property type="entry name" value="Prot-tyrosine_phosphatase-like"/>
</dbReference>
<keyword evidence="4" id="KW-0904">Protein phosphatase</keyword>
<comment type="caution">
    <text evidence="9">The sequence shown here is derived from an EMBL/GenBank/DDBJ whole genome shotgun (WGS) entry which is preliminary data.</text>
</comment>
<dbReference type="GO" id="GO:0005634">
    <property type="term" value="C:nucleus"/>
    <property type="evidence" value="ECO:0007669"/>
    <property type="project" value="TreeGrafter"/>
</dbReference>
<accession>A0A2A2L6Q9</accession>
<dbReference type="InterPro" id="IPR020422">
    <property type="entry name" value="TYR_PHOSPHATASE_DUAL_dom"/>
</dbReference>
<evidence type="ECO:0000256" key="2">
    <source>
        <dbReference type="ARBA" id="ARBA00013064"/>
    </source>
</evidence>
<dbReference type="STRING" id="2018661.A0A2A2L6Q9"/>
<dbReference type="SUPFAM" id="SSF52799">
    <property type="entry name" value="(Phosphotyrosine protein) phosphatases II"/>
    <property type="match status" value="1"/>
</dbReference>
<dbReference type="Proteomes" id="UP000218231">
    <property type="component" value="Unassembled WGS sequence"/>
</dbReference>
<evidence type="ECO:0000256" key="1">
    <source>
        <dbReference type="ARBA" id="ARBA00008601"/>
    </source>
</evidence>
<name>A0A2A2L6Q9_9BILA</name>
<sequence length="333" mass="36922">MLDKVIDNLYISGAHSVISEDGRKGLVETKIESVLTISAMSIPEDKRVPHIDYRFLFAMDLANHDLLGSGVLEEGVSLIEECISHGKPLLVHCESGVSRSVTLVAGYLMRRFNWTPDKAVVFVRKARPTVQPNDGFMRQLAIFGSLNCHADAATLSRSSEYRRWCVETGNVPQNGSDSRAKLFVKNIKPQKPSSSNSTSTEPAKKGDRFRCAKCRNVLFYEEHLMAHKNENHGDCSFGYLIEPMKWMNLDTYQGKVSCPSCSEKLGNFSWGGRVCQGEKGEKCGHHVSPWVHLHKDKIDQVKATPMLGALYQPPSGVNSNSPTSNSLPNIVLS</sequence>
<dbReference type="PROSITE" id="PS50054">
    <property type="entry name" value="TYR_PHOSPHATASE_DUAL"/>
    <property type="match status" value="1"/>
</dbReference>
<dbReference type="PIRSF" id="PIRSF000941">
    <property type="entry name" value="DUSP12"/>
    <property type="match status" value="1"/>
</dbReference>
<dbReference type="PANTHER" id="PTHR45848:SF4">
    <property type="entry name" value="DUAL SPECIFICITY PROTEIN PHOSPHATASE 12"/>
    <property type="match status" value="1"/>
</dbReference>
<organism evidence="9 10">
    <name type="scientific">Diploscapter pachys</name>
    <dbReference type="NCBI Taxonomy" id="2018661"/>
    <lineage>
        <taxon>Eukaryota</taxon>
        <taxon>Metazoa</taxon>
        <taxon>Ecdysozoa</taxon>
        <taxon>Nematoda</taxon>
        <taxon>Chromadorea</taxon>
        <taxon>Rhabditida</taxon>
        <taxon>Rhabditina</taxon>
        <taxon>Rhabditomorpha</taxon>
        <taxon>Rhabditoidea</taxon>
        <taxon>Rhabditidae</taxon>
        <taxon>Diploscapter</taxon>
    </lineage>
</organism>
<dbReference type="SMART" id="SM00195">
    <property type="entry name" value="DSPc"/>
    <property type="match status" value="1"/>
</dbReference>
<feature type="region of interest" description="Disordered" evidence="6">
    <location>
        <begin position="185"/>
        <end position="204"/>
    </location>
</feature>
<dbReference type="InterPro" id="IPR016278">
    <property type="entry name" value="DUSP12"/>
</dbReference>
<evidence type="ECO:0000256" key="5">
    <source>
        <dbReference type="PIRSR" id="PIRSR000941-50"/>
    </source>
</evidence>
<keyword evidence="10" id="KW-1185">Reference proteome</keyword>
<evidence type="ECO:0000256" key="6">
    <source>
        <dbReference type="SAM" id="MobiDB-lite"/>
    </source>
</evidence>
<protein>
    <recommendedName>
        <fullName evidence="2">protein-tyrosine-phosphatase</fullName>
        <ecNumber evidence="2">3.1.3.48</ecNumber>
    </recommendedName>
</protein>
<feature type="domain" description="Tyrosine-protein phosphatase" evidence="7">
    <location>
        <begin position="1"/>
        <end position="149"/>
    </location>
</feature>
<dbReference type="GO" id="GO:0008138">
    <property type="term" value="F:protein tyrosine/serine/threonine phosphatase activity"/>
    <property type="evidence" value="ECO:0007669"/>
    <property type="project" value="InterPro"/>
</dbReference>
<proteinExistence type="inferred from homology"/>
<comment type="similarity">
    <text evidence="1">Belongs to the protein-tyrosine phosphatase family. Non-receptor class dual specificity subfamily.</text>
</comment>
<dbReference type="Gene3D" id="3.90.190.10">
    <property type="entry name" value="Protein tyrosine phosphatase superfamily"/>
    <property type="match status" value="1"/>
</dbReference>
<dbReference type="EC" id="3.1.3.48" evidence="2"/>
<feature type="compositionally biased region" description="Low complexity" evidence="6">
    <location>
        <begin position="318"/>
        <end position="333"/>
    </location>
</feature>
<dbReference type="OrthoDB" id="2017893at2759"/>
<feature type="region of interest" description="Disordered" evidence="6">
    <location>
        <begin position="313"/>
        <end position="333"/>
    </location>
</feature>
<evidence type="ECO:0000259" key="8">
    <source>
        <dbReference type="PROSITE" id="PS50056"/>
    </source>
</evidence>
<feature type="domain" description="Tyrosine specific protein phosphatases" evidence="8">
    <location>
        <begin position="73"/>
        <end position="128"/>
    </location>
</feature>
<dbReference type="AlphaFoldDB" id="A0A2A2L6Q9"/>
<feature type="compositionally biased region" description="Polar residues" evidence="6">
    <location>
        <begin position="191"/>
        <end position="201"/>
    </location>
</feature>
<dbReference type="PROSITE" id="PS00028">
    <property type="entry name" value="ZINC_FINGER_C2H2_1"/>
    <property type="match status" value="1"/>
</dbReference>